<dbReference type="AlphaFoldDB" id="W4P4K1"/>
<evidence type="ECO:0000313" key="1">
    <source>
        <dbReference type="EMBL" id="GAE14313.1"/>
    </source>
</evidence>
<accession>W4P4K1</accession>
<comment type="caution">
    <text evidence="1">The sequence shown here is derived from an EMBL/GenBank/DDBJ whole genome shotgun (WGS) entry which is preliminary data.</text>
</comment>
<dbReference type="EMBL" id="BAIQ01000003">
    <property type="protein sequence ID" value="GAE14313.1"/>
    <property type="molecule type" value="Genomic_DNA"/>
</dbReference>
<sequence length="74" mass="8383">MGYKGKTTFTIAVKLVSLQEPPSPEKIPLCKIKPKAEEKPDREQKNQKNLLILCRLKNRNPLVPTLVCNDAKPE</sequence>
<gene>
    <name evidence="1" type="ORF">JCM6292_435</name>
</gene>
<reference evidence="1 2" key="1">
    <citation type="journal article" date="2014" name="Genome Announc.">
        <title>Draft Genome Sequences of Three Strains of Bacteroides pyogenes Isolated from a Cat and Swine.</title>
        <authorList>
            <person name="Sakamoto M."/>
            <person name="Oshima K."/>
            <person name="Suda W."/>
            <person name="Kitamura K."/>
            <person name="Iida T."/>
            <person name="Hattori M."/>
            <person name="Ohkuma M."/>
        </authorList>
    </citation>
    <scope>NUCLEOTIDE SEQUENCE [LARGE SCALE GENOMIC DNA]</scope>
    <source>
        <strain evidence="1 2">JCM 6292</strain>
    </source>
</reference>
<dbReference type="Proteomes" id="UP000018861">
    <property type="component" value="Unassembled WGS sequence"/>
</dbReference>
<proteinExistence type="predicted"/>
<organism evidence="1 2">
    <name type="scientific">Bacteroides pyogenes JCM 6292</name>
    <dbReference type="NCBI Taxonomy" id="1235809"/>
    <lineage>
        <taxon>Bacteria</taxon>
        <taxon>Pseudomonadati</taxon>
        <taxon>Bacteroidota</taxon>
        <taxon>Bacteroidia</taxon>
        <taxon>Bacteroidales</taxon>
        <taxon>Bacteroidaceae</taxon>
        <taxon>Bacteroides</taxon>
    </lineage>
</organism>
<name>W4P4K1_9BACE</name>
<evidence type="ECO:0000313" key="2">
    <source>
        <dbReference type="Proteomes" id="UP000018861"/>
    </source>
</evidence>
<protein>
    <submittedName>
        <fullName evidence="1">Uncharacterized protein</fullName>
    </submittedName>
</protein>